<dbReference type="EMBL" id="AONG01000009">
    <property type="protein sequence ID" value="KIQ69492.1"/>
    <property type="molecule type" value="Genomic_DNA"/>
</dbReference>
<dbReference type="STRING" id="1123501.Wenmar_01854"/>
<sequence>MVWNFVVQIVASLVLTAISYALSPKPKTEVPKAAGLDDFDLPTAEEGRPIPVVFGTVLLRGPNVVWAGDLKVDPIRKKGGKK</sequence>
<dbReference type="OrthoDB" id="8454888at2"/>
<keyword evidence="2" id="KW-1185">Reference proteome</keyword>
<dbReference type="RefSeq" id="WP_018303623.1">
    <property type="nucleotide sequence ID" value="NZ_KB902299.1"/>
</dbReference>
<evidence type="ECO:0000313" key="1">
    <source>
        <dbReference type="EMBL" id="KIQ69492.1"/>
    </source>
</evidence>
<dbReference type="Proteomes" id="UP000035100">
    <property type="component" value="Unassembled WGS sequence"/>
</dbReference>
<dbReference type="eggNOG" id="ENOG5032W32">
    <property type="taxonomic scope" value="Bacteria"/>
</dbReference>
<accession>A0A0D0QB26</accession>
<dbReference type="PATRIC" id="fig|1123501.6.peg.1951"/>
<evidence type="ECO:0000313" key="2">
    <source>
        <dbReference type="Proteomes" id="UP000035100"/>
    </source>
</evidence>
<protein>
    <submittedName>
        <fullName evidence="1">Uncharacterized protein</fullName>
    </submittedName>
</protein>
<gene>
    <name evidence="1" type="ORF">Wenmar_01854</name>
</gene>
<organism evidence="1 2">
    <name type="scientific">Wenxinia marina DSM 24838</name>
    <dbReference type="NCBI Taxonomy" id="1123501"/>
    <lineage>
        <taxon>Bacteria</taxon>
        <taxon>Pseudomonadati</taxon>
        <taxon>Pseudomonadota</taxon>
        <taxon>Alphaproteobacteria</taxon>
        <taxon>Rhodobacterales</taxon>
        <taxon>Roseobacteraceae</taxon>
        <taxon>Wenxinia</taxon>
    </lineage>
</organism>
<comment type="caution">
    <text evidence="1">The sequence shown here is derived from an EMBL/GenBank/DDBJ whole genome shotgun (WGS) entry which is preliminary data.</text>
</comment>
<proteinExistence type="predicted"/>
<dbReference type="AlphaFoldDB" id="A0A0D0QB26"/>
<name>A0A0D0QB26_9RHOB</name>
<reference evidence="1 2" key="1">
    <citation type="submission" date="2013-01" db="EMBL/GenBank/DDBJ databases">
        <authorList>
            <person name="Fiebig A."/>
            <person name="Goeker M."/>
            <person name="Klenk H.-P.P."/>
        </authorList>
    </citation>
    <scope>NUCLEOTIDE SEQUENCE [LARGE SCALE GENOMIC DNA]</scope>
    <source>
        <strain evidence="1 2">DSM 24838</strain>
    </source>
</reference>